<organism evidence="7 8">
    <name type="scientific">Pseudonocardia sediminis</name>
    <dbReference type="NCBI Taxonomy" id="1397368"/>
    <lineage>
        <taxon>Bacteria</taxon>
        <taxon>Bacillati</taxon>
        <taxon>Actinomycetota</taxon>
        <taxon>Actinomycetes</taxon>
        <taxon>Pseudonocardiales</taxon>
        <taxon>Pseudonocardiaceae</taxon>
        <taxon>Pseudonocardia</taxon>
    </lineage>
</organism>
<dbReference type="Pfam" id="PF08669">
    <property type="entry name" value="GCV_T_C"/>
    <property type="match status" value="1"/>
</dbReference>
<dbReference type="PROSITE" id="PS51257">
    <property type="entry name" value="PROKAR_LIPOPROTEIN"/>
    <property type="match status" value="1"/>
</dbReference>
<dbReference type="Gene3D" id="2.40.30.110">
    <property type="entry name" value="Aminomethyltransferase beta-barrel domains"/>
    <property type="match status" value="1"/>
</dbReference>
<dbReference type="Proteomes" id="UP000291591">
    <property type="component" value="Unassembled WGS sequence"/>
</dbReference>
<comment type="caution">
    <text evidence="7">The sequence shown here is derived from an EMBL/GenBank/DDBJ whole genome shotgun (WGS) entry which is preliminary data.</text>
</comment>
<dbReference type="InterPro" id="IPR036188">
    <property type="entry name" value="FAD/NAD-bd_sf"/>
</dbReference>
<gene>
    <name evidence="7" type="ORF">EV383_3184</name>
</gene>
<name>A0A4Q7UWF8_PSEST</name>
<dbReference type="Pfam" id="PF16350">
    <property type="entry name" value="FAO_M"/>
    <property type="match status" value="1"/>
</dbReference>
<dbReference type="PANTHER" id="PTHR43757">
    <property type="entry name" value="AMINOMETHYLTRANSFERASE"/>
    <property type="match status" value="1"/>
</dbReference>
<evidence type="ECO:0000313" key="8">
    <source>
        <dbReference type="Proteomes" id="UP000291591"/>
    </source>
</evidence>
<feature type="domain" description="Aminomethyltransferase C-terminal" evidence="5">
    <location>
        <begin position="791"/>
        <end position="854"/>
    </location>
</feature>
<evidence type="ECO:0000259" key="5">
    <source>
        <dbReference type="Pfam" id="PF08669"/>
    </source>
</evidence>
<dbReference type="AlphaFoldDB" id="A0A4Q7UWF8"/>
<dbReference type="Gene3D" id="3.30.70.1400">
    <property type="entry name" value="Aminomethyltransferase beta-barrel domains"/>
    <property type="match status" value="1"/>
</dbReference>
<dbReference type="Gene3D" id="3.50.50.60">
    <property type="entry name" value="FAD/NAD(P)-binding domain"/>
    <property type="match status" value="1"/>
</dbReference>
<dbReference type="InterPro" id="IPR006222">
    <property type="entry name" value="GCVT_N"/>
</dbReference>
<dbReference type="Pfam" id="PF01571">
    <property type="entry name" value="GCV_T"/>
    <property type="match status" value="1"/>
</dbReference>
<feature type="region of interest" description="Disordered" evidence="2">
    <location>
        <begin position="761"/>
        <end position="798"/>
    </location>
</feature>
<evidence type="ECO:0000259" key="6">
    <source>
        <dbReference type="Pfam" id="PF16350"/>
    </source>
</evidence>
<comment type="similarity">
    <text evidence="1">Belongs to the GcvT family.</text>
</comment>
<dbReference type="PANTHER" id="PTHR43757:SF2">
    <property type="entry name" value="AMINOMETHYLTRANSFERASE, MITOCHONDRIAL"/>
    <property type="match status" value="1"/>
</dbReference>
<protein>
    <submittedName>
        <fullName evidence="7">Glycine cleavage system aminomethyltransferase T</fullName>
    </submittedName>
</protein>
<proteinExistence type="inferred from homology"/>
<dbReference type="SUPFAM" id="SSF51905">
    <property type="entry name" value="FAD/NAD(P)-binding domain"/>
    <property type="match status" value="1"/>
</dbReference>
<sequence>MATQPRIVIVGAGIVGCALADELTRRGRTHVTVLDQGPLFTTGGSTSHAPGLVFRTTGNRTMTRLADATVTKYSQTTLDGARCFRPVGGIEVAATPERLTDLHRRHGWAAASGIASRMIDADECATLHPLIDPSTILGGLHIPGDGLASPVAAAEAQARAAISRGAEFLGHRRVTAIERSGGRVRAVCTSAGERFDADMVVSCAGMWGPLVGGLAGVTIPLVPMAHQYAITSPVAALDAVHALGSLVGRADASLPILRHQDADLYFREHGDRIGIGAYGHRAMPMDPLELDVQDPNTTMPSERTFTAEDFDPSWDAALALLPALGDTKVEEGINGVFSFTPDGMPLLGEHPDLAGFWSAEAVWITHSAGVAEAVAEWMTTGRPAVGGEPIDLSCAHLDRFDPAMLEPETVRARSCRAFDEVYDIVHPHDPPAVARPVRTSPFHSRHVELRAVFGEGAAWERPMWFEANATLPEVCETTRRTGWAGRNWSPVAGAEALVTRRAAGLYDLSPLRRVEVTGPHALEFLQRLTTNQLDRPVGTVTYTLMLDESAGIRADLTVTRLGPERFALGVTNRLDVGLLRSYARAGVTIRDVTEETCCLGLWGPKVREILDGLVPESAQRLGFFKAAEFHVGAVPVTGLRVSYVGEYGWELSTAAEHGEALWDTIYAAGARHGLVAAGRHAFSSLRMEKGYRSWGTDISTEYDPDEAGLGFAVSMDKGPFLGRAALHQRRLAGPPARSLATLVLDCPQAVLFGQEPVYDVPDAHRSGRGPYLLDDGSTGDPLDPRERKSSPGQPYPRTGGVLGYVASAAVGHTVGESIAHVWLPADKAVAGTRVEVEYLGKRLGAEVVDGPRYDPSMSRMRAR</sequence>
<dbReference type="InterPro" id="IPR028896">
    <property type="entry name" value="GcvT/YgfZ/DmdA"/>
</dbReference>
<dbReference type="OrthoDB" id="2055370at2"/>
<keyword evidence="8" id="KW-1185">Reference proteome</keyword>
<dbReference type="Gene3D" id="3.30.9.10">
    <property type="entry name" value="D-Amino Acid Oxidase, subunit A, domain 2"/>
    <property type="match status" value="1"/>
</dbReference>
<evidence type="ECO:0000313" key="7">
    <source>
        <dbReference type="EMBL" id="RZT86292.1"/>
    </source>
</evidence>
<dbReference type="InterPro" id="IPR029043">
    <property type="entry name" value="GcvT/YgfZ_C"/>
</dbReference>
<dbReference type="SUPFAM" id="SSF103025">
    <property type="entry name" value="Folate-binding domain"/>
    <property type="match status" value="1"/>
</dbReference>
<reference evidence="7 8" key="1">
    <citation type="submission" date="2019-02" db="EMBL/GenBank/DDBJ databases">
        <title>Sequencing the genomes of 1000 actinobacteria strains.</title>
        <authorList>
            <person name="Klenk H.-P."/>
        </authorList>
    </citation>
    <scope>NUCLEOTIDE SEQUENCE [LARGE SCALE GENOMIC DNA]</scope>
    <source>
        <strain evidence="7 8">DSM 45779</strain>
    </source>
</reference>
<evidence type="ECO:0000259" key="4">
    <source>
        <dbReference type="Pfam" id="PF01571"/>
    </source>
</evidence>
<keyword evidence="7" id="KW-0808">Transferase</keyword>
<dbReference type="SUPFAM" id="SSF54373">
    <property type="entry name" value="FAD-linked reductases, C-terminal domain"/>
    <property type="match status" value="1"/>
</dbReference>
<dbReference type="EMBL" id="SHKL01000001">
    <property type="protein sequence ID" value="RZT86292.1"/>
    <property type="molecule type" value="Genomic_DNA"/>
</dbReference>
<feature type="domain" description="GCVT N-terminal" evidence="4">
    <location>
        <begin position="442"/>
        <end position="717"/>
    </location>
</feature>
<feature type="domain" description="FAD dependent oxidoreductase" evidence="3">
    <location>
        <begin position="6"/>
        <end position="377"/>
    </location>
</feature>
<dbReference type="Pfam" id="PF01266">
    <property type="entry name" value="DAO"/>
    <property type="match status" value="1"/>
</dbReference>
<dbReference type="InterPro" id="IPR032503">
    <property type="entry name" value="FAO_M"/>
</dbReference>
<dbReference type="GO" id="GO:0008168">
    <property type="term" value="F:methyltransferase activity"/>
    <property type="evidence" value="ECO:0007669"/>
    <property type="project" value="UniProtKB-KW"/>
</dbReference>
<evidence type="ECO:0000256" key="2">
    <source>
        <dbReference type="SAM" id="MobiDB-lite"/>
    </source>
</evidence>
<keyword evidence="7" id="KW-0489">Methyltransferase</keyword>
<dbReference type="RefSeq" id="WP_130290614.1">
    <property type="nucleotide sequence ID" value="NZ_SHKL01000001.1"/>
</dbReference>
<evidence type="ECO:0000256" key="1">
    <source>
        <dbReference type="ARBA" id="ARBA00008609"/>
    </source>
</evidence>
<dbReference type="GO" id="GO:0032259">
    <property type="term" value="P:methylation"/>
    <property type="evidence" value="ECO:0007669"/>
    <property type="project" value="UniProtKB-KW"/>
</dbReference>
<dbReference type="SUPFAM" id="SSF101790">
    <property type="entry name" value="Aminomethyltransferase beta-barrel domain"/>
    <property type="match status" value="1"/>
</dbReference>
<dbReference type="InterPro" id="IPR013977">
    <property type="entry name" value="GcvT_C"/>
</dbReference>
<feature type="domain" description="FAD dependent oxidoreductase central" evidence="6">
    <location>
        <begin position="386"/>
        <end position="440"/>
    </location>
</feature>
<accession>A0A4Q7UWF8</accession>
<dbReference type="InterPro" id="IPR027266">
    <property type="entry name" value="TrmE/GcvT-like"/>
</dbReference>
<dbReference type="InterPro" id="IPR006076">
    <property type="entry name" value="FAD-dep_OxRdtase"/>
</dbReference>
<evidence type="ECO:0000259" key="3">
    <source>
        <dbReference type="Pfam" id="PF01266"/>
    </source>
</evidence>
<dbReference type="Gene3D" id="3.30.1360.120">
    <property type="entry name" value="Probable tRNA modification gtpase trme, domain 1"/>
    <property type="match status" value="1"/>
</dbReference>